<keyword evidence="4" id="KW-0812">Transmembrane</keyword>
<gene>
    <name evidence="13" type="ORF">D9Q98_010350</name>
</gene>
<dbReference type="GO" id="GO:0046872">
    <property type="term" value="F:metal ion binding"/>
    <property type="evidence" value="ECO:0007669"/>
    <property type="project" value="UniProtKB-KW"/>
</dbReference>
<keyword evidence="8 12" id="KW-0496">Mitochondrion</keyword>
<feature type="binding site" evidence="10">
    <location>
        <position position="68"/>
    </location>
    <ligand>
        <name>a ubiquinone</name>
        <dbReference type="ChEBI" id="CHEBI:16389"/>
        <note>ligand shared with IP/SDHB</note>
    </ligand>
</feature>
<evidence type="ECO:0000256" key="4">
    <source>
        <dbReference type="ARBA" id="ARBA00022692"/>
    </source>
</evidence>
<keyword evidence="7" id="KW-1133">Transmembrane helix</keyword>
<keyword evidence="11" id="KW-0408">Iron</keyword>
<dbReference type="Pfam" id="PF05328">
    <property type="entry name" value="CybS"/>
    <property type="match status" value="1"/>
</dbReference>
<accession>A0A9D4TK03</accession>
<dbReference type="PANTHER" id="PTHR13337:SF2">
    <property type="entry name" value="SUCCINATE DEHYDROGENASE [UBIQUINONE] CYTOCHROME B SMALL SUBUNIT, MITOCHONDRIAL"/>
    <property type="match status" value="1"/>
</dbReference>
<sequence>MNKLLFADSAGPSFQKIYGTSHFALAALVPASLVSPPEGAIAKVADVGLAAALTVHNHIALNYVISDYVPRGIQVPVRAGVLGLSVLTAVGLTKLALGGPGIGGAVKELWKAKA</sequence>
<dbReference type="InterPro" id="IPR034804">
    <property type="entry name" value="SQR/QFR_C/D"/>
</dbReference>
<comment type="caution">
    <text evidence="13">The sequence shown here is derived from an EMBL/GenBank/DDBJ whole genome shotgun (WGS) entry which is preliminary data.</text>
</comment>
<keyword evidence="6 12" id="KW-0809">Transit peptide</keyword>
<reference evidence="13" key="2">
    <citation type="submission" date="2020-11" db="EMBL/GenBank/DDBJ databases">
        <authorList>
            <person name="Cecchin M."/>
            <person name="Marcolungo L."/>
            <person name="Rossato M."/>
            <person name="Girolomoni L."/>
            <person name="Cosentino E."/>
            <person name="Cuine S."/>
            <person name="Li-Beisson Y."/>
            <person name="Delledonne M."/>
            <person name="Ballottari M."/>
        </authorList>
    </citation>
    <scope>NUCLEOTIDE SEQUENCE</scope>
    <source>
        <strain evidence="13">211/11P</strain>
        <tissue evidence="13">Whole cell</tissue>
    </source>
</reference>
<dbReference type="GO" id="GO:0020037">
    <property type="term" value="F:heme binding"/>
    <property type="evidence" value="ECO:0007669"/>
    <property type="project" value="TreeGrafter"/>
</dbReference>
<dbReference type="AlphaFoldDB" id="A0A9D4TK03"/>
<proteinExistence type="inferred from homology"/>
<evidence type="ECO:0000256" key="6">
    <source>
        <dbReference type="ARBA" id="ARBA00022946"/>
    </source>
</evidence>
<evidence type="ECO:0000256" key="8">
    <source>
        <dbReference type="ARBA" id="ARBA00023128"/>
    </source>
</evidence>
<keyword evidence="11" id="KW-0479">Metal-binding</keyword>
<dbReference type="InterPro" id="IPR007992">
    <property type="entry name" value="CybS"/>
</dbReference>
<dbReference type="GO" id="GO:0006121">
    <property type="term" value="P:mitochondrial electron transport, succinate to ubiquinone"/>
    <property type="evidence" value="ECO:0007669"/>
    <property type="project" value="TreeGrafter"/>
</dbReference>
<evidence type="ECO:0000256" key="11">
    <source>
        <dbReference type="PIRSR" id="PIRSR607992-2"/>
    </source>
</evidence>
<evidence type="ECO:0000256" key="5">
    <source>
        <dbReference type="ARBA" id="ARBA00022792"/>
    </source>
</evidence>
<dbReference type="EMBL" id="SIDB01000010">
    <property type="protein sequence ID" value="KAI3427435.1"/>
    <property type="molecule type" value="Genomic_DNA"/>
</dbReference>
<evidence type="ECO:0000256" key="7">
    <source>
        <dbReference type="ARBA" id="ARBA00022989"/>
    </source>
</evidence>
<organism evidence="13 14">
    <name type="scientific">Chlorella vulgaris</name>
    <name type="common">Green alga</name>
    <dbReference type="NCBI Taxonomy" id="3077"/>
    <lineage>
        <taxon>Eukaryota</taxon>
        <taxon>Viridiplantae</taxon>
        <taxon>Chlorophyta</taxon>
        <taxon>core chlorophytes</taxon>
        <taxon>Trebouxiophyceae</taxon>
        <taxon>Chlorellales</taxon>
        <taxon>Chlorellaceae</taxon>
        <taxon>Chlorella clade</taxon>
        <taxon>Chlorella</taxon>
    </lineage>
</organism>
<protein>
    <recommendedName>
        <fullName evidence="12">Succinate dehydrogenase [ubiquinone] cytochrome b small subunit</fullName>
    </recommendedName>
</protein>
<keyword evidence="5 12" id="KW-0999">Mitochondrion inner membrane</keyword>
<feature type="binding site" description="axial binding residue" evidence="11">
    <location>
        <position position="56"/>
    </location>
    <ligand>
        <name>heme b</name>
        <dbReference type="ChEBI" id="CHEBI:60344"/>
        <note>ligand shared with SDHC</note>
    </ligand>
    <ligandPart>
        <name>Fe</name>
        <dbReference type="ChEBI" id="CHEBI:18248"/>
    </ligandPart>
</feature>
<reference evidence="13" key="1">
    <citation type="journal article" date="2019" name="Plant J.">
        <title>Chlorella vulgaris genome assembly and annotation reveals the molecular basis for metabolic acclimation to high light conditions.</title>
        <authorList>
            <person name="Cecchin M."/>
            <person name="Marcolungo L."/>
            <person name="Rossato M."/>
            <person name="Girolomoni L."/>
            <person name="Cosentino E."/>
            <person name="Cuine S."/>
            <person name="Li-Beisson Y."/>
            <person name="Delledonne M."/>
            <person name="Ballottari M."/>
        </authorList>
    </citation>
    <scope>NUCLEOTIDE SEQUENCE</scope>
    <source>
        <strain evidence="13">211/11P</strain>
    </source>
</reference>
<dbReference type="Gene3D" id="1.20.1300.10">
    <property type="entry name" value="Fumarate reductase/succinate dehydrogenase, transmembrane subunit"/>
    <property type="match status" value="1"/>
</dbReference>
<evidence type="ECO:0000256" key="12">
    <source>
        <dbReference type="RuleBase" id="RU364031"/>
    </source>
</evidence>
<comment type="similarity">
    <text evidence="2 12">Belongs to the CybS family.</text>
</comment>
<dbReference type="GO" id="GO:0006099">
    <property type="term" value="P:tricarboxylic acid cycle"/>
    <property type="evidence" value="ECO:0007669"/>
    <property type="project" value="TreeGrafter"/>
</dbReference>
<evidence type="ECO:0000256" key="3">
    <source>
        <dbReference type="ARBA" id="ARBA00022448"/>
    </source>
</evidence>
<dbReference type="GO" id="GO:0048039">
    <property type="term" value="F:ubiquinone binding"/>
    <property type="evidence" value="ECO:0007669"/>
    <property type="project" value="TreeGrafter"/>
</dbReference>
<evidence type="ECO:0000256" key="10">
    <source>
        <dbReference type="PIRSR" id="PIRSR607992-1"/>
    </source>
</evidence>
<name>A0A9D4TK03_CHLVU</name>
<keyword evidence="14" id="KW-1185">Reference proteome</keyword>
<comment type="subcellular location">
    <subcellularLocation>
        <location evidence="1 12">Mitochondrion inner membrane</location>
        <topology evidence="1 12">Multi-pass membrane protein</topology>
    </subcellularLocation>
</comment>
<evidence type="ECO:0000313" key="13">
    <source>
        <dbReference type="EMBL" id="KAI3427435.1"/>
    </source>
</evidence>
<evidence type="ECO:0000313" key="14">
    <source>
        <dbReference type="Proteomes" id="UP001055712"/>
    </source>
</evidence>
<keyword evidence="3" id="KW-0813">Transport</keyword>
<evidence type="ECO:0000256" key="1">
    <source>
        <dbReference type="ARBA" id="ARBA00004448"/>
    </source>
</evidence>
<dbReference type="GO" id="GO:0005743">
    <property type="term" value="C:mitochondrial inner membrane"/>
    <property type="evidence" value="ECO:0007669"/>
    <property type="project" value="UniProtKB-SubCell"/>
</dbReference>
<keyword evidence="9 12" id="KW-0472">Membrane</keyword>
<evidence type="ECO:0000256" key="2">
    <source>
        <dbReference type="ARBA" id="ARBA00007294"/>
    </source>
</evidence>
<dbReference type="OrthoDB" id="18577at2759"/>
<dbReference type="PANTHER" id="PTHR13337">
    <property type="entry name" value="SUCCINATE DEHYDROGENASE"/>
    <property type="match status" value="1"/>
</dbReference>
<dbReference type="Proteomes" id="UP001055712">
    <property type="component" value="Unassembled WGS sequence"/>
</dbReference>
<evidence type="ECO:0000256" key="9">
    <source>
        <dbReference type="ARBA" id="ARBA00023136"/>
    </source>
</evidence>